<comment type="caution">
    <text evidence="1">The sequence shown here is derived from an EMBL/GenBank/DDBJ whole genome shotgun (WGS) entry which is preliminary data.</text>
</comment>
<dbReference type="Gene3D" id="3.30.565.10">
    <property type="entry name" value="Histidine kinase-like ATPase, C-terminal domain"/>
    <property type="match status" value="1"/>
</dbReference>
<organism evidence="1 2">
    <name type="scientific">Actinomadura yumaensis</name>
    <dbReference type="NCBI Taxonomy" id="111807"/>
    <lineage>
        <taxon>Bacteria</taxon>
        <taxon>Bacillati</taxon>
        <taxon>Actinomycetota</taxon>
        <taxon>Actinomycetes</taxon>
        <taxon>Streptosporangiales</taxon>
        <taxon>Thermomonosporaceae</taxon>
        <taxon>Actinomadura</taxon>
    </lineage>
</organism>
<dbReference type="InterPro" id="IPR036890">
    <property type="entry name" value="HATPase_C_sf"/>
</dbReference>
<protein>
    <recommendedName>
        <fullName evidence="3">ATP-binding protein</fullName>
    </recommendedName>
</protein>
<evidence type="ECO:0000313" key="2">
    <source>
        <dbReference type="Proteomes" id="UP001596380"/>
    </source>
</evidence>
<dbReference type="EMBL" id="JBHSXS010000051">
    <property type="protein sequence ID" value="MFC6886295.1"/>
    <property type="molecule type" value="Genomic_DNA"/>
</dbReference>
<dbReference type="Proteomes" id="UP001596380">
    <property type="component" value="Unassembled WGS sequence"/>
</dbReference>
<evidence type="ECO:0000313" key="1">
    <source>
        <dbReference type="EMBL" id="MFC6886295.1"/>
    </source>
</evidence>
<sequence length="76" mass="8245">MTPCGPLTAHITFVPRTSTVGCARRVATDALHAWRIEHVADEVRLIVSELVTNSRQALEASADACVRLGLAYGRRS</sequence>
<reference evidence="2" key="1">
    <citation type="journal article" date="2019" name="Int. J. Syst. Evol. Microbiol.">
        <title>The Global Catalogue of Microorganisms (GCM) 10K type strain sequencing project: providing services to taxonomists for standard genome sequencing and annotation.</title>
        <authorList>
            <consortium name="The Broad Institute Genomics Platform"/>
            <consortium name="The Broad Institute Genome Sequencing Center for Infectious Disease"/>
            <person name="Wu L."/>
            <person name="Ma J."/>
        </authorList>
    </citation>
    <scope>NUCLEOTIDE SEQUENCE [LARGE SCALE GENOMIC DNA]</scope>
    <source>
        <strain evidence="2">JCM 3369</strain>
    </source>
</reference>
<keyword evidence="2" id="KW-1185">Reference proteome</keyword>
<gene>
    <name evidence="1" type="ORF">ACFQKB_41505</name>
</gene>
<name>A0ABW2D139_9ACTN</name>
<accession>A0ABW2D139</accession>
<dbReference type="RefSeq" id="WP_160825463.1">
    <property type="nucleotide sequence ID" value="NZ_JBHSXE010000001.1"/>
</dbReference>
<evidence type="ECO:0008006" key="3">
    <source>
        <dbReference type="Google" id="ProtNLM"/>
    </source>
</evidence>
<proteinExistence type="predicted"/>